<dbReference type="InterPro" id="IPR032780">
    <property type="entry name" value="DNA_pol3_delt_C"/>
</dbReference>
<dbReference type="Gene3D" id="1.20.272.10">
    <property type="match status" value="1"/>
</dbReference>
<sequence>MKIRPEQLKGHLLKELLPVYVISGDEPLLAQESADAVRHEARKQGFSGREVFHGDGNFDWGSLHNAASALSLFAEKKIIEVNIANGKPGDKGSKALCELCANPNPDNLLLIILPKLERAAQNSKWMKTLESLGVHIQVWPVTGDQLPRWIKQRLQQSDINANQEAVEILAERVEGNLLAAVQEIEKLKLLATDGKVDAIKMSSVVADSARYNVFEFVDKILIGDATSAARSLRGLHSEGTDAIPLLWAITRELRILVKASEQVSHGEQRDWALKNAGVWEKRMPLFRKALQRCSAAHLRMLLYQAGAIDRGIKGMRKADVWDEITTLVLSFAGSQTLRPSNIKLLIDH</sequence>
<protein>
    <recommendedName>
        <fullName evidence="2 9">DNA polymerase III subunit delta</fullName>
        <ecNumber evidence="1 9">2.7.7.7</ecNumber>
    </recommendedName>
</protein>
<dbReference type="EMBL" id="SHBP01000003">
    <property type="protein sequence ID" value="RZO20819.1"/>
    <property type="molecule type" value="Genomic_DNA"/>
</dbReference>
<dbReference type="GO" id="GO:0003887">
    <property type="term" value="F:DNA-directed DNA polymerase activity"/>
    <property type="evidence" value="ECO:0007669"/>
    <property type="project" value="UniProtKB-UniRule"/>
</dbReference>
<comment type="similarity">
    <text evidence="7">Belongs to the DNA polymerase HolA subunit family.</text>
</comment>
<name>A0A520MHX4_9GAMM</name>
<evidence type="ECO:0000259" key="11">
    <source>
        <dbReference type="Pfam" id="PF14840"/>
    </source>
</evidence>
<dbReference type="PANTHER" id="PTHR34388">
    <property type="entry name" value="DNA POLYMERASE III SUBUNIT DELTA"/>
    <property type="match status" value="1"/>
</dbReference>
<evidence type="ECO:0000256" key="5">
    <source>
        <dbReference type="ARBA" id="ARBA00022705"/>
    </source>
</evidence>
<evidence type="ECO:0000256" key="6">
    <source>
        <dbReference type="ARBA" id="ARBA00022932"/>
    </source>
</evidence>
<evidence type="ECO:0000256" key="2">
    <source>
        <dbReference type="ARBA" id="ARBA00017703"/>
    </source>
</evidence>
<evidence type="ECO:0000313" key="12">
    <source>
        <dbReference type="EMBL" id="RZO20819.1"/>
    </source>
</evidence>
<proteinExistence type="inferred from homology"/>
<keyword evidence="4" id="KW-0548">Nucleotidyltransferase</keyword>
<dbReference type="Proteomes" id="UP000315889">
    <property type="component" value="Unassembled WGS sequence"/>
</dbReference>
<dbReference type="InterPro" id="IPR008921">
    <property type="entry name" value="DNA_pol3_clamp-load_cplx_C"/>
</dbReference>
<reference evidence="12 13" key="1">
    <citation type="submission" date="2019-02" db="EMBL/GenBank/DDBJ databases">
        <title>Prokaryotic population dynamics and viral predation in marine succession experiment using metagenomics: the confinement effect.</title>
        <authorList>
            <person name="Haro-Moreno J.M."/>
            <person name="Rodriguez-Valera F."/>
            <person name="Lopez-Perez M."/>
        </authorList>
    </citation>
    <scope>NUCLEOTIDE SEQUENCE [LARGE SCALE GENOMIC DNA]</scope>
    <source>
        <strain evidence="12">MED-G170</strain>
    </source>
</reference>
<dbReference type="Pfam" id="PF14840">
    <property type="entry name" value="DNA_pol3_delt_C"/>
    <property type="match status" value="1"/>
</dbReference>
<comment type="catalytic activity">
    <reaction evidence="8">
        <text>DNA(n) + a 2'-deoxyribonucleoside 5'-triphosphate = DNA(n+1) + diphosphate</text>
        <dbReference type="Rhea" id="RHEA:22508"/>
        <dbReference type="Rhea" id="RHEA-COMP:17339"/>
        <dbReference type="Rhea" id="RHEA-COMP:17340"/>
        <dbReference type="ChEBI" id="CHEBI:33019"/>
        <dbReference type="ChEBI" id="CHEBI:61560"/>
        <dbReference type="ChEBI" id="CHEBI:173112"/>
        <dbReference type="EC" id="2.7.7.7"/>
    </reaction>
</comment>
<evidence type="ECO:0000259" key="10">
    <source>
        <dbReference type="Pfam" id="PF06144"/>
    </source>
</evidence>
<dbReference type="SUPFAM" id="SSF48019">
    <property type="entry name" value="post-AAA+ oligomerization domain-like"/>
    <property type="match status" value="1"/>
</dbReference>
<dbReference type="Pfam" id="PF06144">
    <property type="entry name" value="DNA_pol3_delta"/>
    <property type="match status" value="1"/>
</dbReference>
<dbReference type="SUPFAM" id="SSF52540">
    <property type="entry name" value="P-loop containing nucleoside triphosphate hydrolases"/>
    <property type="match status" value="1"/>
</dbReference>
<dbReference type="PANTHER" id="PTHR34388:SF1">
    <property type="entry name" value="DNA POLYMERASE III SUBUNIT DELTA"/>
    <property type="match status" value="1"/>
</dbReference>
<dbReference type="GO" id="GO:0006261">
    <property type="term" value="P:DNA-templated DNA replication"/>
    <property type="evidence" value="ECO:0007669"/>
    <property type="project" value="TreeGrafter"/>
</dbReference>
<evidence type="ECO:0000256" key="7">
    <source>
        <dbReference type="ARBA" id="ARBA00034754"/>
    </source>
</evidence>
<dbReference type="GO" id="GO:0009360">
    <property type="term" value="C:DNA polymerase III complex"/>
    <property type="evidence" value="ECO:0007669"/>
    <property type="project" value="UniProtKB-UniRule"/>
</dbReference>
<dbReference type="CDD" id="cd18138">
    <property type="entry name" value="HLD_clamp_pol_III_delta"/>
    <property type="match status" value="1"/>
</dbReference>
<dbReference type="NCBIfam" id="TIGR01128">
    <property type="entry name" value="holA"/>
    <property type="match status" value="1"/>
</dbReference>
<evidence type="ECO:0000256" key="1">
    <source>
        <dbReference type="ARBA" id="ARBA00012417"/>
    </source>
</evidence>
<gene>
    <name evidence="12" type="ORF">EVB03_03665</name>
</gene>
<evidence type="ECO:0000256" key="4">
    <source>
        <dbReference type="ARBA" id="ARBA00022695"/>
    </source>
</evidence>
<feature type="domain" description="DNA polymerase III subunit delta C-terminal" evidence="11">
    <location>
        <begin position="214"/>
        <end position="331"/>
    </location>
</feature>
<keyword evidence="6" id="KW-0239">DNA-directed DNA polymerase</keyword>
<keyword evidence="3" id="KW-0808">Transferase</keyword>
<dbReference type="Gene3D" id="1.10.8.60">
    <property type="match status" value="1"/>
</dbReference>
<keyword evidence="5" id="KW-0235">DNA replication</keyword>
<comment type="caution">
    <text evidence="12">The sequence shown here is derived from an EMBL/GenBank/DDBJ whole genome shotgun (WGS) entry which is preliminary data.</text>
</comment>
<dbReference type="InterPro" id="IPR010372">
    <property type="entry name" value="DNA_pol3_delta_N"/>
</dbReference>
<dbReference type="EC" id="2.7.7.7" evidence="1 9"/>
<evidence type="ECO:0000256" key="8">
    <source>
        <dbReference type="ARBA" id="ARBA00049244"/>
    </source>
</evidence>
<feature type="domain" description="DNA polymerase III delta N-terminal" evidence="10">
    <location>
        <begin position="20"/>
        <end position="132"/>
    </location>
</feature>
<dbReference type="Gene3D" id="3.40.50.300">
    <property type="entry name" value="P-loop containing nucleotide triphosphate hydrolases"/>
    <property type="match status" value="1"/>
</dbReference>
<evidence type="ECO:0000256" key="9">
    <source>
        <dbReference type="NCBIfam" id="TIGR01128"/>
    </source>
</evidence>
<accession>A0A520MHX4</accession>
<dbReference type="InterPro" id="IPR027417">
    <property type="entry name" value="P-loop_NTPase"/>
</dbReference>
<dbReference type="AlphaFoldDB" id="A0A520MHX4"/>
<dbReference type="InterPro" id="IPR005790">
    <property type="entry name" value="DNA_polIII_delta"/>
</dbReference>
<dbReference type="GO" id="GO:0003677">
    <property type="term" value="F:DNA binding"/>
    <property type="evidence" value="ECO:0007669"/>
    <property type="project" value="InterPro"/>
</dbReference>
<organism evidence="12 13">
    <name type="scientific">SAR92 clade bacterium</name>
    <dbReference type="NCBI Taxonomy" id="2315479"/>
    <lineage>
        <taxon>Bacteria</taxon>
        <taxon>Pseudomonadati</taxon>
        <taxon>Pseudomonadota</taxon>
        <taxon>Gammaproteobacteria</taxon>
        <taxon>Cellvibrionales</taxon>
        <taxon>Porticoccaceae</taxon>
        <taxon>SAR92 clade</taxon>
    </lineage>
</organism>
<evidence type="ECO:0000313" key="13">
    <source>
        <dbReference type="Proteomes" id="UP000315889"/>
    </source>
</evidence>
<evidence type="ECO:0000256" key="3">
    <source>
        <dbReference type="ARBA" id="ARBA00022679"/>
    </source>
</evidence>